<feature type="transmembrane region" description="Helical" evidence="1">
    <location>
        <begin position="36"/>
        <end position="57"/>
    </location>
</feature>
<evidence type="ECO:0000313" key="3">
    <source>
        <dbReference type="Proteomes" id="UP000533476"/>
    </source>
</evidence>
<evidence type="ECO:0000313" key="2">
    <source>
        <dbReference type="EMBL" id="NMP24489.1"/>
    </source>
</evidence>
<keyword evidence="1" id="KW-0472">Membrane</keyword>
<reference evidence="2 3" key="1">
    <citation type="submission" date="2020-04" db="EMBL/GenBank/DDBJ databases">
        <authorList>
            <person name="Zhang R."/>
            <person name="Schippers A."/>
        </authorList>
    </citation>
    <scope>NUCLEOTIDE SEQUENCE [LARGE SCALE GENOMIC DNA]</scope>
    <source>
        <strain evidence="2 3">DSM 109850</strain>
    </source>
</reference>
<sequence>MNWAFSAMMSLGDVACLVGLWMLWSHRFSCPWRHGPSAAMVVTALGLTGIVWTFVIHSHPHPWFFATLCPVTGAIVGWWRYHRDDDFIE</sequence>
<dbReference type="EMBL" id="JABBVZ010000115">
    <property type="protein sequence ID" value="NMP24489.1"/>
    <property type="molecule type" value="Genomic_DNA"/>
</dbReference>
<feature type="transmembrane region" description="Helical" evidence="1">
    <location>
        <begin position="6"/>
        <end position="24"/>
    </location>
</feature>
<keyword evidence="1" id="KW-1133">Transmembrane helix</keyword>
<proteinExistence type="predicted"/>
<accession>A0A7Y0L9M4</accession>
<evidence type="ECO:0000256" key="1">
    <source>
        <dbReference type="SAM" id="Phobius"/>
    </source>
</evidence>
<keyword evidence="1" id="KW-0812">Transmembrane</keyword>
<dbReference type="Proteomes" id="UP000533476">
    <property type="component" value="Unassembled WGS sequence"/>
</dbReference>
<comment type="caution">
    <text evidence="2">The sequence shown here is derived from an EMBL/GenBank/DDBJ whole genome shotgun (WGS) entry which is preliminary data.</text>
</comment>
<name>A0A7Y0L9M4_9FIRM</name>
<organism evidence="2 3">
    <name type="scientific">Sulfobacillus harzensis</name>
    <dbReference type="NCBI Taxonomy" id="2729629"/>
    <lineage>
        <taxon>Bacteria</taxon>
        <taxon>Bacillati</taxon>
        <taxon>Bacillota</taxon>
        <taxon>Clostridia</taxon>
        <taxon>Eubacteriales</taxon>
        <taxon>Clostridiales Family XVII. Incertae Sedis</taxon>
        <taxon>Sulfobacillus</taxon>
    </lineage>
</organism>
<gene>
    <name evidence="2" type="ORF">HIJ39_19415</name>
</gene>
<dbReference type="RefSeq" id="WP_169102651.1">
    <property type="nucleotide sequence ID" value="NZ_JABBVZ010000115.1"/>
</dbReference>
<feature type="transmembrane region" description="Helical" evidence="1">
    <location>
        <begin position="63"/>
        <end position="81"/>
    </location>
</feature>
<keyword evidence="3" id="KW-1185">Reference proteome</keyword>
<dbReference type="AlphaFoldDB" id="A0A7Y0L9M4"/>
<protein>
    <submittedName>
        <fullName evidence="2">Uncharacterized protein</fullName>
    </submittedName>
</protein>